<sequence length="562" mass="65304">MTNKKFIGAFLFVSFLIALVLRLYRIDTLPLYIDETSGHYWFLHQLSLRSGNIFNLFYRTLYLGTSTLTWLLGNNMLGVRFPAAFFGSLLTLFFFLFVRALQKDKKLSISLVSVLLIIFLPWSHMIGRIGYTNIAIILNLILLHLYFFIGAKKIKDYLLSLTFILIALFYYHSMVVVVPVVVLLFMKVIYSESTDKVRKLMIALSFISVLFLFPLVVNRYKLLSGSGRGLDLAIWRDVNTPYDTDKYRALSWNSLPTLFSFGLPPEQLANKLFLNRATANLSVFTRNYLSFFSPDWLFLKGDAILRHSTGMVGAFYPFLLPFMLYGAFRFFKTADPKTRNLFLVWILVSPIPAALTKDGAGYLLRAVTMLPFLTYFCALGLVESFNLVRKNWRWPYGIVIALIGFYSVWSFFYSYFHVYPALSARAYEYGFKELSDFQVSHNNAPMLVVWDGYYHNGDFRFWQKTPFDQHEAFKLRQIVIGESTFWQTFGNLYFSAPKTVEDIVAFLKENPVSYIVLPDRYFVKYPEEIEELLIPVEKIKYPDQTTALEIFTPKLDKKILPR</sequence>
<evidence type="ECO:0008006" key="4">
    <source>
        <dbReference type="Google" id="ProtNLM"/>
    </source>
</evidence>
<feature type="transmembrane region" description="Helical" evidence="1">
    <location>
        <begin position="107"/>
        <end position="123"/>
    </location>
</feature>
<feature type="transmembrane region" description="Helical" evidence="1">
    <location>
        <begin position="340"/>
        <end position="356"/>
    </location>
</feature>
<feature type="transmembrane region" description="Helical" evidence="1">
    <location>
        <begin position="6"/>
        <end position="24"/>
    </location>
</feature>
<dbReference type="AlphaFoldDB" id="A0A1G2R947"/>
<feature type="transmembrane region" description="Helical" evidence="1">
    <location>
        <begin position="79"/>
        <end position="98"/>
    </location>
</feature>
<gene>
    <name evidence="2" type="ORF">A3D59_01210</name>
</gene>
<feature type="transmembrane region" description="Helical" evidence="1">
    <location>
        <begin position="309"/>
        <end position="328"/>
    </location>
</feature>
<name>A0A1G2R947_9BACT</name>
<feature type="transmembrane region" description="Helical" evidence="1">
    <location>
        <begin position="394"/>
        <end position="416"/>
    </location>
</feature>
<reference evidence="2 3" key="1">
    <citation type="journal article" date="2016" name="Nat. Commun.">
        <title>Thousands of microbial genomes shed light on interconnected biogeochemical processes in an aquifer system.</title>
        <authorList>
            <person name="Anantharaman K."/>
            <person name="Brown C.T."/>
            <person name="Hug L.A."/>
            <person name="Sharon I."/>
            <person name="Castelle C.J."/>
            <person name="Probst A.J."/>
            <person name="Thomas B.C."/>
            <person name="Singh A."/>
            <person name="Wilkins M.J."/>
            <person name="Karaoz U."/>
            <person name="Brodie E.L."/>
            <person name="Williams K.H."/>
            <person name="Hubbard S.S."/>
            <person name="Banfield J.F."/>
        </authorList>
    </citation>
    <scope>NUCLEOTIDE SEQUENCE [LARGE SCALE GENOMIC DNA]</scope>
</reference>
<dbReference type="EMBL" id="MHTX01000008">
    <property type="protein sequence ID" value="OHA68782.1"/>
    <property type="molecule type" value="Genomic_DNA"/>
</dbReference>
<accession>A0A1G2R947</accession>
<organism evidence="2 3">
    <name type="scientific">Candidatus Wildermuthbacteria bacterium RIFCSPHIGHO2_02_FULL_47_17</name>
    <dbReference type="NCBI Taxonomy" id="1802452"/>
    <lineage>
        <taxon>Bacteria</taxon>
        <taxon>Candidatus Wildermuthiibacteriota</taxon>
    </lineage>
</organism>
<feature type="transmembrane region" description="Helical" evidence="1">
    <location>
        <begin position="362"/>
        <end position="382"/>
    </location>
</feature>
<feature type="transmembrane region" description="Helical" evidence="1">
    <location>
        <begin position="273"/>
        <end position="289"/>
    </location>
</feature>
<evidence type="ECO:0000256" key="1">
    <source>
        <dbReference type="SAM" id="Phobius"/>
    </source>
</evidence>
<feature type="transmembrane region" description="Helical" evidence="1">
    <location>
        <begin position="129"/>
        <end position="149"/>
    </location>
</feature>
<keyword evidence="1" id="KW-0472">Membrane</keyword>
<dbReference type="Proteomes" id="UP000179258">
    <property type="component" value="Unassembled WGS sequence"/>
</dbReference>
<comment type="caution">
    <text evidence="2">The sequence shown here is derived from an EMBL/GenBank/DDBJ whole genome shotgun (WGS) entry which is preliminary data.</text>
</comment>
<feature type="transmembrane region" description="Helical" evidence="1">
    <location>
        <begin position="197"/>
        <end position="217"/>
    </location>
</feature>
<feature type="transmembrane region" description="Helical" evidence="1">
    <location>
        <begin position="161"/>
        <end position="185"/>
    </location>
</feature>
<keyword evidence="1" id="KW-0812">Transmembrane</keyword>
<evidence type="ECO:0000313" key="3">
    <source>
        <dbReference type="Proteomes" id="UP000179258"/>
    </source>
</evidence>
<protein>
    <recommendedName>
        <fullName evidence="4">Glycosyltransferase RgtA/B/C/D-like domain-containing protein</fullName>
    </recommendedName>
</protein>
<evidence type="ECO:0000313" key="2">
    <source>
        <dbReference type="EMBL" id="OHA68782.1"/>
    </source>
</evidence>
<keyword evidence="1" id="KW-1133">Transmembrane helix</keyword>
<proteinExistence type="predicted"/>